<dbReference type="Proteomes" id="UP000193200">
    <property type="component" value="Unassembled WGS sequence"/>
</dbReference>
<evidence type="ECO:0000313" key="7">
    <source>
        <dbReference type="Proteomes" id="UP000193200"/>
    </source>
</evidence>
<dbReference type="Gene3D" id="3.50.50.60">
    <property type="entry name" value="FAD/NAD(P)-binding domain"/>
    <property type="match status" value="2"/>
</dbReference>
<organism evidence="6 7">
    <name type="scientific">Oceanibacterium hippocampi</name>
    <dbReference type="NCBI Taxonomy" id="745714"/>
    <lineage>
        <taxon>Bacteria</taxon>
        <taxon>Pseudomonadati</taxon>
        <taxon>Pseudomonadota</taxon>
        <taxon>Alphaproteobacteria</taxon>
        <taxon>Sneathiellales</taxon>
        <taxon>Sneathiellaceae</taxon>
        <taxon>Oceanibacterium</taxon>
    </lineage>
</organism>
<dbReference type="PANTHER" id="PTHR43400:SF10">
    <property type="entry name" value="3-OXOSTEROID 1-DEHYDROGENASE"/>
    <property type="match status" value="1"/>
</dbReference>
<keyword evidence="2" id="KW-0285">Flavoprotein</keyword>
<evidence type="ECO:0000256" key="2">
    <source>
        <dbReference type="ARBA" id="ARBA00022630"/>
    </source>
</evidence>
<dbReference type="InterPro" id="IPR003953">
    <property type="entry name" value="FAD-dep_OxRdtase_2_FAD-bd"/>
</dbReference>
<evidence type="ECO:0000313" key="6">
    <source>
        <dbReference type="EMBL" id="SLN66436.1"/>
    </source>
</evidence>
<comment type="cofactor">
    <cofactor evidence="1">
        <name>FAD</name>
        <dbReference type="ChEBI" id="CHEBI:57692"/>
    </cofactor>
</comment>
<gene>
    <name evidence="6" type="primary">kstD</name>
    <name evidence="6" type="ORF">OCH7691_03062</name>
</gene>
<keyword evidence="7" id="KW-1185">Reference proteome</keyword>
<sequence>MGANRVNGGPSPVEADYDLVVAGSGAGGLAAAVTAAVNGLRVLVIEKEAFIGGTTARSGGVLWLPCNPVLKAAGIDDSLEEARRYLEGQTGPHFDASRVDAFLENCAAMVEFFERRTEVRFVPLPGFADYHPNADGASLQGRAILAAPYHARHLGREIRRLRPPLRVLTFVGMMFNASQEVAHFFNCTRSVRSAAYVARRLVEHAGEMLRYGRPQRITNGNALVARLFRSALDAGVDIRTEAALEEIVREDGQTHSVRVRRNGTIETVRTKRIVLATGGFPQSTELRRRNFRHAPTGAEHWSPAPPGNTGDGWQIAERIGAETCAELPNNGAWIPVSLVPRRQGAPDVFPHLIDRYKPGIIAVNPKGERFVNEADSYHDFGEAMQRHCATDGMAPQAWLICDHRAIRRYGLGFAKPFPLPLWPHLRSGYLLRADSLDALARKAGIAPESLVRTVEAYNLHAGQGEDPAFGKGSTAYNRYLGDATHRPNHCVAPLARGPYYALRLVMGDLGTFAGIRTDARARVMDRQGAPLPGVYAVGNDALSIMGGNYPGAGITLGPAMTFGYIAGLDIAGAVAADRPAADAGPDAATGSHEAA</sequence>
<dbReference type="InterPro" id="IPR036188">
    <property type="entry name" value="FAD/NAD-bd_sf"/>
</dbReference>
<dbReference type="PANTHER" id="PTHR43400">
    <property type="entry name" value="FUMARATE REDUCTASE"/>
    <property type="match status" value="1"/>
</dbReference>
<keyword evidence="3" id="KW-0274">FAD</keyword>
<dbReference type="SUPFAM" id="SSF56425">
    <property type="entry name" value="Succinate dehydrogenase/fumarate reductase flavoprotein, catalytic domain"/>
    <property type="match status" value="1"/>
</dbReference>
<evidence type="ECO:0000256" key="3">
    <source>
        <dbReference type="ARBA" id="ARBA00022827"/>
    </source>
</evidence>
<dbReference type="InterPro" id="IPR050315">
    <property type="entry name" value="FAD-oxidoreductase_2"/>
</dbReference>
<protein>
    <submittedName>
        <fullName evidence="6">3-oxosteroid 1-dehydrogenase</fullName>
        <ecNumber evidence="6">1.3.99.4</ecNumber>
    </submittedName>
</protein>
<dbReference type="EMBL" id="FWFR01000002">
    <property type="protein sequence ID" value="SLN66436.1"/>
    <property type="molecule type" value="Genomic_DNA"/>
</dbReference>
<dbReference type="SUPFAM" id="SSF51905">
    <property type="entry name" value="FAD/NAD(P)-binding domain"/>
    <property type="match status" value="1"/>
</dbReference>
<reference evidence="6 7" key="1">
    <citation type="submission" date="2017-03" db="EMBL/GenBank/DDBJ databases">
        <authorList>
            <person name="Afonso C.L."/>
            <person name="Miller P.J."/>
            <person name="Scott M.A."/>
            <person name="Spackman E."/>
            <person name="Goraichik I."/>
            <person name="Dimitrov K.M."/>
            <person name="Suarez D.L."/>
            <person name="Swayne D.E."/>
        </authorList>
    </citation>
    <scope>NUCLEOTIDE SEQUENCE [LARGE SCALE GENOMIC DNA]</scope>
    <source>
        <strain evidence="6 7">CECT 7691</strain>
    </source>
</reference>
<dbReference type="EC" id="1.3.99.4" evidence="6"/>
<dbReference type="InterPro" id="IPR027477">
    <property type="entry name" value="Succ_DH/fumarate_Rdtase_cat_sf"/>
</dbReference>
<dbReference type="AlphaFoldDB" id="A0A1Y5TKY8"/>
<evidence type="ECO:0000256" key="1">
    <source>
        <dbReference type="ARBA" id="ARBA00001974"/>
    </source>
</evidence>
<dbReference type="PRINTS" id="PR00411">
    <property type="entry name" value="PNDRDTASEI"/>
</dbReference>
<proteinExistence type="predicted"/>
<accession>A0A1Y5TKY8</accession>
<dbReference type="RefSeq" id="WP_085884369.1">
    <property type="nucleotide sequence ID" value="NZ_FWFR01000002.1"/>
</dbReference>
<dbReference type="GO" id="GO:0008202">
    <property type="term" value="P:steroid metabolic process"/>
    <property type="evidence" value="ECO:0007669"/>
    <property type="project" value="UniProtKB-ARBA"/>
</dbReference>
<feature type="domain" description="FAD-dependent oxidoreductase 2 FAD-binding" evidence="5">
    <location>
        <begin position="18"/>
        <end position="556"/>
    </location>
</feature>
<dbReference type="InParanoid" id="A0A1Y5TKY8"/>
<name>A0A1Y5TKY8_9PROT</name>
<keyword evidence="4 6" id="KW-0560">Oxidoreductase</keyword>
<dbReference type="OrthoDB" id="3178130at2"/>
<dbReference type="GO" id="GO:0047571">
    <property type="term" value="F:3-oxosteroid 1-dehydrogenase activity"/>
    <property type="evidence" value="ECO:0007669"/>
    <property type="project" value="UniProtKB-EC"/>
</dbReference>
<evidence type="ECO:0000256" key="4">
    <source>
        <dbReference type="ARBA" id="ARBA00023002"/>
    </source>
</evidence>
<evidence type="ECO:0000259" key="5">
    <source>
        <dbReference type="Pfam" id="PF00890"/>
    </source>
</evidence>
<dbReference type="Pfam" id="PF00890">
    <property type="entry name" value="FAD_binding_2"/>
    <property type="match status" value="1"/>
</dbReference>